<dbReference type="Proteomes" id="UP001190336">
    <property type="component" value="Chromosome"/>
</dbReference>
<accession>A0ABN9MSE4</accession>
<dbReference type="EMBL" id="OY726394">
    <property type="protein sequence ID" value="CAJ1493888.1"/>
    <property type="molecule type" value="Genomic_DNA"/>
</dbReference>
<keyword evidence="3" id="KW-1185">Reference proteome</keyword>
<evidence type="ECO:0000313" key="3">
    <source>
        <dbReference type="Proteomes" id="UP001190336"/>
    </source>
</evidence>
<protein>
    <submittedName>
        <fullName evidence="2">DUF262 domain-containing protein</fullName>
    </submittedName>
</protein>
<evidence type="ECO:0000313" key="2">
    <source>
        <dbReference type="EMBL" id="CAJ1493888.1"/>
    </source>
</evidence>
<proteinExistence type="predicted"/>
<organism evidence="2 3">
    <name type="scientific">[Mycobacterium] kokjensenii</name>
    <dbReference type="NCBI Taxonomy" id="3064287"/>
    <lineage>
        <taxon>Bacteria</taxon>
        <taxon>Bacillati</taxon>
        <taxon>Actinomycetota</taxon>
        <taxon>Actinomycetes</taxon>
        <taxon>Mycobacteriales</taxon>
        <taxon>Mycobacteriaceae</taxon>
        <taxon>Mycolicibacter</taxon>
    </lineage>
</organism>
<sequence>MRLPSFQRQFVWSIDQQRGLATSVLLDVPSGSLLFARGSGDTFPARGLGSKEVEQLRSDSEYTFVLDGQQRLSTLHQVFADPLGAQPWGTKSIDQWYWRLRYRWAIQILPQGDDEDYFGYRSLNFTQLPVDPDSLRDRLIELRINKTGPVPWYHPSNPSTHAQRLAQVAAASAKGLVPLWEVAAPFLPGAAQPLHRLVLQQLADQRRAEIEAQIRDGEYGESLLAALRRVQPFLPDVPAENDLVGALHSLAASWVESLSQFIGSRANYSLPYVEIGADQLDRAVVIFEEMNKGGTPLATFDLITAKAAKGDLAKSLADTLAKLVIDEKFELHELWGDNPGANPAAWSIDPAGGIAIDKDELSIQFKNAFLNVMSLQSRLTEGIDALNVDAIKRNAILAMKPDAVLQYWESAGRAVLRAWAFLQFRCGIRREGDLRNKLLVLPISLCLASDDAFKDRDRLDRIEYWYWSSVLTGTYTVRQNENAISDAKKLLRWLDDGIEDPFANRFKLVLSDPRYSDEETLLRKAEDSGVSTDVDTYLLQYVLSRCPRDFLPSEEDSNYTPRLTAWGADDLEDHHIVPLANAKTINESTRTLRKGKEGIGPLLNSPLNRTYVSRSANRRIGSLPIVQYIKDVSDIAQADHMMSIPAMGKDEFSDSLEVALKNRLQLIRSSALSELGALRKY</sequence>
<dbReference type="InterPro" id="IPR004919">
    <property type="entry name" value="GmrSD_N"/>
</dbReference>
<reference evidence="2 3" key="1">
    <citation type="submission" date="2023-08" db="EMBL/GenBank/DDBJ databases">
        <authorList>
            <person name="Folkvardsen B D."/>
            <person name="Norman A."/>
        </authorList>
    </citation>
    <scope>NUCLEOTIDE SEQUENCE [LARGE SCALE GENOMIC DNA]</scope>
    <source>
        <strain evidence="2 3">Mu0083</strain>
    </source>
</reference>
<name>A0ABN9MSE4_9MYCO</name>
<dbReference type="PANTHER" id="PTHR37292">
    <property type="entry name" value="VNG6097C"/>
    <property type="match status" value="1"/>
</dbReference>
<evidence type="ECO:0000259" key="1">
    <source>
        <dbReference type="Pfam" id="PF03235"/>
    </source>
</evidence>
<feature type="domain" description="GmrSD restriction endonucleases N-terminal" evidence="1">
    <location>
        <begin position="2"/>
        <end position="96"/>
    </location>
</feature>
<dbReference type="RefSeq" id="WP_308475449.1">
    <property type="nucleotide sequence ID" value="NZ_OY726394.1"/>
</dbReference>
<gene>
    <name evidence="2" type="ORF">MU0083_000544</name>
</gene>
<dbReference type="PANTHER" id="PTHR37292:SF2">
    <property type="entry name" value="DUF262 DOMAIN-CONTAINING PROTEIN"/>
    <property type="match status" value="1"/>
</dbReference>
<dbReference type="Pfam" id="PF03235">
    <property type="entry name" value="GmrSD_N"/>
    <property type="match status" value="1"/>
</dbReference>